<name>A0AAD4SRG1_9MAGN</name>
<dbReference type="PROSITE" id="PS51375">
    <property type="entry name" value="PPR"/>
    <property type="match status" value="1"/>
</dbReference>
<dbReference type="GO" id="GO:0003723">
    <property type="term" value="F:RNA binding"/>
    <property type="evidence" value="ECO:0007669"/>
    <property type="project" value="InterPro"/>
</dbReference>
<gene>
    <name evidence="8" type="ORF">MKW98_021457</name>
</gene>
<reference evidence="8" key="1">
    <citation type="submission" date="2022-04" db="EMBL/GenBank/DDBJ databases">
        <title>A functionally conserved STORR gene fusion in Papaver species that diverged 16.8 million years ago.</title>
        <authorList>
            <person name="Catania T."/>
        </authorList>
    </citation>
    <scope>NUCLEOTIDE SEQUENCE</scope>
    <source>
        <strain evidence="8">S-188037</strain>
    </source>
</reference>
<keyword evidence="9" id="KW-1185">Reference proteome</keyword>
<dbReference type="SUPFAM" id="SSF48452">
    <property type="entry name" value="TPR-like"/>
    <property type="match status" value="1"/>
</dbReference>
<comment type="caution">
    <text evidence="8">The sequence shown here is derived from an EMBL/GenBank/DDBJ whole genome shotgun (WGS) entry which is preliminary data.</text>
</comment>
<dbReference type="Gene3D" id="1.25.40.10">
    <property type="entry name" value="Tetratricopeptide repeat domain"/>
    <property type="match status" value="1"/>
</dbReference>
<dbReference type="InterPro" id="IPR002885">
    <property type="entry name" value="PPR_rpt"/>
</dbReference>
<evidence type="ECO:0000313" key="9">
    <source>
        <dbReference type="Proteomes" id="UP001202328"/>
    </source>
</evidence>
<accession>A0AAD4SRG1</accession>
<dbReference type="Pfam" id="PF13041">
    <property type="entry name" value="PPR_2"/>
    <property type="match status" value="1"/>
</dbReference>
<evidence type="ECO:0000256" key="2">
    <source>
        <dbReference type="ARBA" id="ARBA00004555"/>
    </source>
</evidence>
<dbReference type="PANTHER" id="PTHR47926">
    <property type="entry name" value="PENTATRICOPEPTIDE REPEAT-CONTAINING PROTEIN"/>
    <property type="match status" value="1"/>
</dbReference>
<keyword evidence="3" id="KW-0677">Repeat</keyword>
<feature type="repeat" description="PPR" evidence="6">
    <location>
        <begin position="28"/>
        <end position="62"/>
    </location>
</feature>
<dbReference type="Pfam" id="PF01417">
    <property type="entry name" value="ENTH"/>
    <property type="match status" value="1"/>
</dbReference>
<dbReference type="PANTHER" id="PTHR47926:SF452">
    <property type="entry name" value="PENTATRICOPEPTIDE REPEAT-CONTAINING PROTEIN"/>
    <property type="match status" value="1"/>
</dbReference>
<dbReference type="Gene3D" id="1.25.40.90">
    <property type="match status" value="1"/>
</dbReference>
<organism evidence="8 9">
    <name type="scientific">Papaver atlanticum</name>
    <dbReference type="NCBI Taxonomy" id="357466"/>
    <lineage>
        <taxon>Eukaryota</taxon>
        <taxon>Viridiplantae</taxon>
        <taxon>Streptophyta</taxon>
        <taxon>Embryophyta</taxon>
        <taxon>Tracheophyta</taxon>
        <taxon>Spermatophyta</taxon>
        <taxon>Magnoliopsida</taxon>
        <taxon>Ranunculales</taxon>
        <taxon>Papaveraceae</taxon>
        <taxon>Papaveroideae</taxon>
        <taxon>Papaver</taxon>
    </lineage>
</organism>
<dbReference type="FunFam" id="1.25.40.10:FF:000031">
    <property type="entry name" value="Pentatricopeptide repeat-containing protein mitochondrial"/>
    <property type="match status" value="1"/>
</dbReference>
<evidence type="ECO:0000259" key="7">
    <source>
        <dbReference type="PROSITE" id="PS50942"/>
    </source>
</evidence>
<evidence type="ECO:0000256" key="1">
    <source>
        <dbReference type="ARBA" id="ARBA00004132"/>
    </source>
</evidence>
<dbReference type="Pfam" id="PF20431">
    <property type="entry name" value="E_motif"/>
    <property type="match status" value="1"/>
</dbReference>
<protein>
    <recommendedName>
        <fullName evidence="7">ENTH domain-containing protein</fullName>
    </recommendedName>
</protein>
<proteinExistence type="predicted"/>
<dbReference type="InterPro" id="IPR011990">
    <property type="entry name" value="TPR-like_helical_dom_sf"/>
</dbReference>
<dbReference type="InterPro" id="IPR046848">
    <property type="entry name" value="E_motif"/>
</dbReference>
<comment type="subcellular location">
    <subcellularLocation>
        <location evidence="1">Cytoplasmic vesicle</location>
        <location evidence="1">Clathrin-coated vesicle</location>
    </subcellularLocation>
    <subcellularLocation>
        <location evidence="2">Golgi apparatus</location>
    </subcellularLocation>
</comment>
<dbReference type="CDD" id="cd03571">
    <property type="entry name" value="ENTH"/>
    <property type="match status" value="1"/>
</dbReference>
<dbReference type="SUPFAM" id="SSF48464">
    <property type="entry name" value="ENTH/VHS domain"/>
    <property type="match status" value="1"/>
</dbReference>
<evidence type="ECO:0000256" key="4">
    <source>
        <dbReference type="ARBA" id="ARBA00023034"/>
    </source>
</evidence>
<evidence type="ECO:0000313" key="8">
    <source>
        <dbReference type="EMBL" id="KAI3917695.1"/>
    </source>
</evidence>
<evidence type="ECO:0000256" key="6">
    <source>
        <dbReference type="PROSITE-ProRule" id="PRU00708"/>
    </source>
</evidence>
<dbReference type="InterPro" id="IPR013809">
    <property type="entry name" value="ENTH"/>
</dbReference>
<dbReference type="NCBIfam" id="TIGR00756">
    <property type="entry name" value="PPR"/>
    <property type="match status" value="2"/>
</dbReference>
<feature type="domain" description="ENTH" evidence="7">
    <location>
        <begin position="160"/>
        <end position="247"/>
    </location>
</feature>
<keyword evidence="4" id="KW-0333">Golgi apparatus</keyword>
<dbReference type="EMBL" id="JAJJMB010008983">
    <property type="protein sequence ID" value="KAI3917695.1"/>
    <property type="molecule type" value="Genomic_DNA"/>
</dbReference>
<evidence type="ECO:0000256" key="5">
    <source>
        <dbReference type="ARBA" id="ARBA00023329"/>
    </source>
</evidence>
<dbReference type="GO" id="GO:0005794">
    <property type="term" value="C:Golgi apparatus"/>
    <property type="evidence" value="ECO:0007669"/>
    <property type="project" value="UniProtKB-SubCell"/>
</dbReference>
<dbReference type="InterPro" id="IPR046960">
    <property type="entry name" value="PPR_At4g14850-like_plant"/>
</dbReference>
<dbReference type="GO" id="GO:0030136">
    <property type="term" value="C:clathrin-coated vesicle"/>
    <property type="evidence" value="ECO:0007669"/>
    <property type="project" value="UniProtKB-SubCell"/>
</dbReference>
<keyword evidence="5" id="KW-0968">Cytoplasmic vesicle</keyword>
<dbReference type="AlphaFoldDB" id="A0AAD4SRG1"/>
<evidence type="ECO:0000256" key="3">
    <source>
        <dbReference type="ARBA" id="ARBA00022737"/>
    </source>
</evidence>
<dbReference type="PROSITE" id="PS50942">
    <property type="entry name" value="ENTH"/>
    <property type="match status" value="1"/>
</dbReference>
<sequence>MAALLDMYAKCGAIDEARQIFDQLVERDCVSWTSMITAYGSHGKTAEALEIFSKMEGSKAKPDKVTFLAVISACSHGGTPTIKSDVGLLSTLFSACTMHGDIHLGEEIARQLIEKDPDDPSTYIVVSNMYASLGKWREARQIKYLAEVALHQIVSTTATANIGYGSNSTRNVYDATSNEPWGSHGSDLAEIAQATKKFTDCKIIMNVLWTRLADSGCNWRHVYKTTRLWLLGNIWWHMDLKFQFMTS</sequence>
<dbReference type="Proteomes" id="UP001202328">
    <property type="component" value="Unassembled WGS sequence"/>
</dbReference>
<dbReference type="InterPro" id="IPR008942">
    <property type="entry name" value="ENTH_VHS"/>
</dbReference>
<dbReference type="GO" id="GO:0009451">
    <property type="term" value="P:RNA modification"/>
    <property type="evidence" value="ECO:0007669"/>
    <property type="project" value="InterPro"/>
</dbReference>